<keyword evidence="2" id="KW-1185">Reference proteome</keyword>
<comment type="caution">
    <text evidence="1">The sequence shown here is derived from an EMBL/GenBank/DDBJ whole genome shotgun (WGS) entry which is preliminary data.</text>
</comment>
<gene>
    <name evidence="1" type="ORF">BJX63DRAFT_94878</name>
</gene>
<accession>A0ABR4HQT4</accession>
<proteinExistence type="predicted"/>
<sequence>MGSEGRNHRQGILNDNALVLLVSFFFFIRCALAFVPCHLPSYQAQVRGRRGRSTLAQTARILQTIHDCPGRRGIIASPSFRELKEPSPSDSSPWKKHRSIFALPAHVIAGNCISSRKTVYREHVFDDPTRPEGLVQHA</sequence>
<evidence type="ECO:0000313" key="2">
    <source>
        <dbReference type="Proteomes" id="UP001610334"/>
    </source>
</evidence>
<protein>
    <recommendedName>
        <fullName evidence="3">Secreted protein</fullName>
    </recommendedName>
</protein>
<organism evidence="1 2">
    <name type="scientific">Aspergillus granulosus</name>
    <dbReference type="NCBI Taxonomy" id="176169"/>
    <lineage>
        <taxon>Eukaryota</taxon>
        <taxon>Fungi</taxon>
        <taxon>Dikarya</taxon>
        <taxon>Ascomycota</taxon>
        <taxon>Pezizomycotina</taxon>
        <taxon>Eurotiomycetes</taxon>
        <taxon>Eurotiomycetidae</taxon>
        <taxon>Eurotiales</taxon>
        <taxon>Aspergillaceae</taxon>
        <taxon>Aspergillus</taxon>
        <taxon>Aspergillus subgen. Nidulantes</taxon>
    </lineage>
</organism>
<name>A0ABR4HQT4_9EURO</name>
<evidence type="ECO:0000313" key="1">
    <source>
        <dbReference type="EMBL" id="KAL2817848.1"/>
    </source>
</evidence>
<evidence type="ECO:0008006" key="3">
    <source>
        <dbReference type="Google" id="ProtNLM"/>
    </source>
</evidence>
<dbReference type="Proteomes" id="UP001610334">
    <property type="component" value="Unassembled WGS sequence"/>
</dbReference>
<dbReference type="EMBL" id="JBFXLT010000016">
    <property type="protein sequence ID" value="KAL2817848.1"/>
    <property type="molecule type" value="Genomic_DNA"/>
</dbReference>
<reference evidence="1 2" key="1">
    <citation type="submission" date="2024-07" db="EMBL/GenBank/DDBJ databases">
        <title>Section-level genome sequencing and comparative genomics of Aspergillus sections Usti and Cavernicolus.</title>
        <authorList>
            <consortium name="Lawrence Berkeley National Laboratory"/>
            <person name="Nybo J.L."/>
            <person name="Vesth T.C."/>
            <person name="Theobald S."/>
            <person name="Frisvad J.C."/>
            <person name="Larsen T.O."/>
            <person name="Kjaerboelling I."/>
            <person name="Rothschild-Mancinelli K."/>
            <person name="Lyhne E.K."/>
            <person name="Kogle M.E."/>
            <person name="Barry K."/>
            <person name="Clum A."/>
            <person name="Na H."/>
            <person name="Ledsgaard L."/>
            <person name="Lin J."/>
            <person name="Lipzen A."/>
            <person name="Kuo A."/>
            <person name="Riley R."/>
            <person name="Mondo S."/>
            <person name="Labutti K."/>
            <person name="Haridas S."/>
            <person name="Pangalinan J."/>
            <person name="Salamov A.A."/>
            <person name="Simmons B.A."/>
            <person name="Magnuson J.K."/>
            <person name="Chen J."/>
            <person name="Drula E."/>
            <person name="Henrissat B."/>
            <person name="Wiebenga A."/>
            <person name="Lubbers R.J."/>
            <person name="Gomes A.C."/>
            <person name="Makela M.R."/>
            <person name="Stajich J."/>
            <person name="Grigoriev I.V."/>
            <person name="Mortensen U.H."/>
            <person name="De Vries R.P."/>
            <person name="Baker S.E."/>
            <person name="Andersen M.R."/>
        </authorList>
    </citation>
    <scope>NUCLEOTIDE SEQUENCE [LARGE SCALE GENOMIC DNA]</scope>
    <source>
        <strain evidence="1 2">CBS 588.65</strain>
    </source>
</reference>